<feature type="compositionally biased region" description="Low complexity" evidence="1">
    <location>
        <begin position="71"/>
        <end position="84"/>
    </location>
</feature>
<feature type="compositionally biased region" description="Polar residues" evidence="1">
    <location>
        <begin position="60"/>
        <end position="70"/>
    </location>
</feature>
<feature type="compositionally biased region" description="Pro residues" evidence="1">
    <location>
        <begin position="224"/>
        <end position="239"/>
    </location>
</feature>
<accession>A0A1I3WVY1</accession>
<dbReference type="AlphaFoldDB" id="A0A1I3WVY1"/>
<dbReference type="EMBL" id="FOSN01000002">
    <property type="protein sequence ID" value="SFK11319.1"/>
    <property type="molecule type" value="Genomic_DNA"/>
</dbReference>
<feature type="region of interest" description="Disordered" evidence="1">
    <location>
        <begin position="203"/>
        <end position="252"/>
    </location>
</feature>
<keyword evidence="2" id="KW-0732">Signal</keyword>
<proteinExistence type="predicted"/>
<organism evidence="3 4">
    <name type="scientific">Methylocapsa palsarum</name>
    <dbReference type="NCBI Taxonomy" id="1612308"/>
    <lineage>
        <taxon>Bacteria</taxon>
        <taxon>Pseudomonadati</taxon>
        <taxon>Pseudomonadota</taxon>
        <taxon>Alphaproteobacteria</taxon>
        <taxon>Hyphomicrobiales</taxon>
        <taxon>Beijerinckiaceae</taxon>
        <taxon>Methylocapsa</taxon>
    </lineage>
</organism>
<feature type="chain" id="PRO_5011612717" description="General secretion pathway protein N" evidence="2">
    <location>
        <begin position="28"/>
        <end position="252"/>
    </location>
</feature>
<evidence type="ECO:0000313" key="3">
    <source>
        <dbReference type="EMBL" id="SFK11319.1"/>
    </source>
</evidence>
<dbReference type="OrthoDB" id="8366079at2"/>
<dbReference type="STRING" id="1612308.SAMN05444581_102168"/>
<reference evidence="3 4" key="1">
    <citation type="submission" date="2016-10" db="EMBL/GenBank/DDBJ databases">
        <authorList>
            <person name="de Groot N.N."/>
        </authorList>
    </citation>
    <scope>NUCLEOTIDE SEQUENCE [LARGE SCALE GENOMIC DNA]</scope>
    <source>
        <strain evidence="3 4">NE2</strain>
    </source>
</reference>
<name>A0A1I3WVY1_9HYPH</name>
<evidence type="ECO:0000313" key="4">
    <source>
        <dbReference type="Proteomes" id="UP000198755"/>
    </source>
</evidence>
<protein>
    <recommendedName>
        <fullName evidence="5">General secretion pathway protein N</fullName>
    </recommendedName>
</protein>
<gene>
    <name evidence="3" type="ORF">SAMN05444581_102168</name>
</gene>
<feature type="signal peptide" evidence="2">
    <location>
        <begin position="1"/>
        <end position="27"/>
    </location>
</feature>
<evidence type="ECO:0008006" key="5">
    <source>
        <dbReference type="Google" id="ProtNLM"/>
    </source>
</evidence>
<evidence type="ECO:0000256" key="1">
    <source>
        <dbReference type="SAM" id="MobiDB-lite"/>
    </source>
</evidence>
<keyword evidence="4" id="KW-1185">Reference proteome</keyword>
<feature type="compositionally biased region" description="Low complexity" evidence="1">
    <location>
        <begin position="112"/>
        <end position="126"/>
    </location>
</feature>
<dbReference type="Proteomes" id="UP000198755">
    <property type="component" value="Unassembled WGS sequence"/>
</dbReference>
<evidence type="ECO:0000256" key="2">
    <source>
        <dbReference type="SAM" id="SignalP"/>
    </source>
</evidence>
<feature type="region of interest" description="Disordered" evidence="1">
    <location>
        <begin position="39"/>
        <end position="139"/>
    </location>
</feature>
<dbReference type="RefSeq" id="WP_091678148.1">
    <property type="nucleotide sequence ID" value="NZ_FOSN01000002.1"/>
</dbReference>
<sequence>MNSDDRLIRWNGLAALATIIVSSGAFAGVAAVPFSPENAKTQVEAKTGPDDGAAAPLAQGPTSAQELPSHQQEPSNQQEPSSNQTTKADGNPILGISLKDLPATRERPVFSPSRRPPAVAAPQVYVPEPPPVEKPADPERPSLSLIGTVKGGEHQIGIFLSQTNNEIIRLHIGEESAGWKLLSINRRQSILEKDKQAITLEIPAPGTAAPDAAPPGVPGMGVNMPPPVQRPPPAPPPSQMPGTQRFRGRHSG</sequence>